<dbReference type="AlphaFoldDB" id="A0A1V1PBV1"/>
<dbReference type="InterPro" id="IPR027417">
    <property type="entry name" value="P-loop_NTPase"/>
</dbReference>
<evidence type="ECO:0000313" key="2">
    <source>
        <dbReference type="EMBL" id="ETR72382.1"/>
    </source>
</evidence>
<accession>A0A1V1PBV1</accession>
<dbReference type="PANTHER" id="PTHR34704">
    <property type="entry name" value="ATPASE"/>
    <property type="match status" value="1"/>
</dbReference>
<dbReference type="Gene3D" id="3.40.50.300">
    <property type="entry name" value="P-loop containing nucleotide triphosphate hydrolases"/>
    <property type="match status" value="1"/>
</dbReference>
<dbReference type="Proteomes" id="UP000189670">
    <property type="component" value="Unassembled WGS sequence"/>
</dbReference>
<organism evidence="2 3">
    <name type="scientific">Candidatus Magnetoglobus multicellularis str. Araruama</name>
    <dbReference type="NCBI Taxonomy" id="890399"/>
    <lineage>
        <taxon>Bacteria</taxon>
        <taxon>Pseudomonadati</taxon>
        <taxon>Thermodesulfobacteriota</taxon>
        <taxon>Desulfobacteria</taxon>
        <taxon>Desulfobacterales</taxon>
        <taxon>Desulfobacteraceae</taxon>
        <taxon>Candidatus Magnetoglobus</taxon>
    </lineage>
</organism>
<dbReference type="PANTHER" id="PTHR34704:SF1">
    <property type="entry name" value="ATPASE"/>
    <property type="match status" value="1"/>
</dbReference>
<protein>
    <submittedName>
        <fullName evidence="2">ATPase</fullName>
    </submittedName>
</protein>
<reference evidence="3" key="1">
    <citation type="submission" date="2012-11" db="EMBL/GenBank/DDBJ databases">
        <authorList>
            <person name="Lucero-Rivera Y.E."/>
            <person name="Tovar-Ramirez D."/>
        </authorList>
    </citation>
    <scope>NUCLEOTIDE SEQUENCE [LARGE SCALE GENOMIC DNA]</scope>
    <source>
        <strain evidence="3">Araruama</strain>
    </source>
</reference>
<dbReference type="SUPFAM" id="SSF52540">
    <property type="entry name" value="P-loop containing nucleoside triphosphate hydrolases"/>
    <property type="match status" value="1"/>
</dbReference>
<comment type="caution">
    <text evidence="2">The sequence shown here is derived from an EMBL/GenBank/DDBJ whole genome shotgun (WGS) entry which is preliminary data.</text>
</comment>
<dbReference type="GO" id="GO:0005524">
    <property type="term" value="F:ATP binding"/>
    <property type="evidence" value="ECO:0007669"/>
    <property type="project" value="InterPro"/>
</dbReference>
<feature type="domain" description="ATPase" evidence="1">
    <location>
        <begin position="8"/>
        <end position="213"/>
    </location>
</feature>
<gene>
    <name evidence="2" type="ORF">OMM_01762</name>
</gene>
<name>A0A1V1PBV1_9BACT</name>
<dbReference type="InterPro" id="IPR011579">
    <property type="entry name" value="ATPase_dom"/>
</dbReference>
<dbReference type="Pfam" id="PF01637">
    <property type="entry name" value="ATPase_2"/>
    <property type="match status" value="1"/>
</dbReference>
<evidence type="ECO:0000313" key="3">
    <source>
        <dbReference type="Proteomes" id="UP000189670"/>
    </source>
</evidence>
<proteinExistence type="predicted"/>
<dbReference type="EMBL" id="ATBP01000153">
    <property type="protein sequence ID" value="ETR72382.1"/>
    <property type="molecule type" value="Genomic_DNA"/>
</dbReference>
<sequence>MEERLKKKKLSELFHSNESEFIAVYGRRRVGKTYLISEYFQEKGIYFEVTGQLSAKVSDQLENFSQSLANTFFQGIELQKPKTWKQAFNQLKNEISKASSSKKIILFFDEVPWLASRKSGFISALEYFWNTCASRYKNIKLIVCGSASSWMIQKIVNSKGGLHNRITASIRLMPFNLVETKAFCNYRGLNLNDRQLLDIYMIMGGIPHYLRQLKKGLSAIQNINEICFTKDGFLVNEFDRLYDSLFDDSKDYKAIVTALSKKRKGLVRKELLAVIGAKPGGKLHRILKNLEEAGFIDSYQAYKKKHKE</sequence>
<evidence type="ECO:0000259" key="1">
    <source>
        <dbReference type="Pfam" id="PF01637"/>
    </source>
</evidence>